<evidence type="ECO:0000256" key="2">
    <source>
        <dbReference type="ARBA" id="ARBA00022896"/>
    </source>
</evidence>
<dbReference type="SUPFAM" id="SSF51197">
    <property type="entry name" value="Clavaminate synthase-like"/>
    <property type="match status" value="1"/>
</dbReference>
<evidence type="ECO:0000313" key="5">
    <source>
        <dbReference type="EMBL" id="RXI02206.1"/>
    </source>
</evidence>
<dbReference type="Proteomes" id="UP000290289">
    <property type="component" value="Chromosome 4"/>
</dbReference>
<comment type="caution">
    <text evidence="5">The sequence shown here is derived from an EMBL/GenBank/DDBJ whole genome shotgun (WGS) entry which is preliminary data.</text>
</comment>
<dbReference type="SMR" id="A0A498K472"/>
<keyword evidence="1" id="KW-0479">Metal-binding</keyword>
<evidence type="ECO:0000313" key="6">
    <source>
        <dbReference type="Proteomes" id="UP000290289"/>
    </source>
</evidence>
<dbReference type="PANTHER" id="PTHR47991">
    <property type="entry name" value="OXOGLUTARATE/IRON-DEPENDENT DIOXYGENASE"/>
    <property type="match status" value="1"/>
</dbReference>
<dbReference type="Gene3D" id="2.60.120.330">
    <property type="entry name" value="B-lactam Antibiotic, Isopenicillin N Synthase, Chain"/>
    <property type="match status" value="1"/>
</dbReference>
<dbReference type="Pfam" id="PF14226">
    <property type="entry name" value="DIOX_N"/>
    <property type="match status" value="1"/>
</dbReference>
<name>A0A498K472_MALDO</name>
<organism evidence="5 6">
    <name type="scientific">Malus domestica</name>
    <name type="common">Apple</name>
    <name type="synonym">Pyrus malus</name>
    <dbReference type="NCBI Taxonomy" id="3750"/>
    <lineage>
        <taxon>Eukaryota</taxon>
        <taxon>Viridiplantae</taxon>
        <taxon>Streptophyta</taxon>
        <taxon>Embryophyta</taxon>
        <taxon>Tracheophyta</taxon>
        <taxon>Spermatophyta</taxon>
        <taxon>Magnoliopsida</taxon>
        <taxon>eudicotyledons</taxon>
        <taxon>Gunneridae</taxon>
        <taxon>Pentapetalae</taxon>
        <taxon>rosids</taxon>
        <taxon>fabids</taxon>
        <taxon>Rosales</taxon>
        <taxon>Rosaceae</taxon>
        <taxon>Amygdaloideae</taxon>
        <taxon>Maleae</taxon>
        <taxon>Malus</taxon>
    </lineage>
</organism>
<proteinExistence type="predicted"/>
<reference evidence="5 6" key="1">
    <citation type="submission" date="2018-10" db="EMBL/GenBank/DDBJ databases">
        <title>A high-quality apple genome assembly.</title>
        <authorList>
            <person name="Hu J."/>
        </authorList>
    </citation>
    <scope>NUCLEOTIDE SEQUENCE [LARGE SCALE GENOMIC DNA]</scope>
    <source>
        <strain evidence="6">cv. HFTH1</strain>
        <tissue evidence="5">Young leaf</tissue>
    </source>
</reference>
<accession>A0A498K472</accession>
<keyword evidence="2" id="KW-0847">Vitamin C</keyword>
<keyword evidence="6" id="KW-1185">Reference proteome</keyword>
<protein>
    <recommendedName>
        <fullName evidence="4">Non-haem dioxygenase N-terminal domain-containing protein</fullName>
    </recommendedName>
</protein>
<evidence type="ECO:0000259" key="4">
    <source>
        <dbReference type="Pfam" id="PF14226"/>
    </source>
</evidence>
<keyword evidence="3" id="KW-0408">Iron</keyword>
<dbReference type="InterPro" id="IPR050295">
    <property type="entry name" value="Plant_2OG-oxidoreductases"/>
</dbReference>
<dbReference type="GO" id="GO:0046872">
    <property type="term" value="F:metal ion binding"/>
    <property type="evidence" value="ECO:0007669"/>
    <property type="project" value="UniProtKB-KW"/>
</dbReference>
<evidence type="ECO:0000256" key="3">
    <source>
        <dbReference type="ARBA" id="ARBA00023004"/>
    </source>
</evidence>
<dbReference type="AlphaFoldDB" id="A0A498K472"/>
<dbReference type="GO" id="GO:0031418">
    <property type="term" value="F:L-ascorbic acid binding"/>
    <property type="evidence" value="ECO:0007669"/>
    <property type="project" value="UniProtKB-KW"/>
</dbReference>
<dbReference type="EMBL" id="RDQH01000330">
    <property type="protein sequence ID" value="RXI02206.1"/>
    <property type="molecule type" value="Genomic_DNA"/>
</dbReference>
<dbReference type="InterPro" id="IPR027443">
    <property type="entry name" value="IPNS-like_sf"/>
</dbReference>
<gene>
    <name evidence="5" type="ORF">DVH24_026736</name>
</gene>
<evidence type="ECO:0000256" key="1">
    <source>
        <dbReference type="ARBA" id="ARBA00022723"/>
    </source>
</evidence>
<sequence>MTSRVNVQEIVRSNPLQVPEKFLVSRKEEDEPKSTADVFDLSSRIPIIDLSLLSRGHKEELNKLDQACKEWGFFQVVNHGVATEVLQGMKDATVKFFELPLEEKNKIRFPPGGIDGYSQIKVVPEGQAIDWSDGLVLNIYPANGRNLEF</sequence>
<feature type="domain" description="Non-haem dioxygenase N-terminal" evidence="4">
    <location>
        <begin position="45"/>
        <end position="141"/>
    </location>
</feature>
<dbReference type="InterPro" id="IPR026992">
    <property type="entry name" value="DIOX_N"/>
</dbReference>